<keyword evidence="2" id="KW-0812">Transmembrane</keyword>
<comment type="caution">
    <text evidence="3">The sequence shown here is derived from an EMBL/GenBank/DDBJ whole genome shotgun (WGS) entry which is preliminary data.</text>
</comment>
<accession>A0ABT1K7J3</accession>
<feature type="region of interest" description="Disordered" evidence="1">
    <location>
        <begin position="82"/>
        <end position="183"/>
    </location>
</feature>
<feature type="compositionally biased region" description="Gly residues" evidence="1">
    <location>
        <begin position="53"/>
        <end position="63"/>
    </location>
</feature>
<dbReference type="Proteomes" id="UP001320766">
    <property type="component" value="Unassembled WGS sequence"/>
</dbReference>
<feature type="compositionally biased region" description="Basic and acidic residues" evidence="1">
    <location>
        <begin position="82"/>
        <end position="128"/>
    </location>
</feature>
<feature type="compositionally biased region" description="Low complexity" evidence="1">
    <location>
        <begin position="309"/>
        <end position="363"/>
    </location>
</feature>
<evidence type="ECO:0000256" key="2">
    <source>
        <dbReference type="SAM" id="Phobius"/>
    </source>
</evidence>
<gene>
    <name evidence="3" type="ORF">HD595_006075</name>
</gene>
<evidence type="ECO:0000256" key="1">
    <source>
        <dbReference type="SAM" id="MobiDB-lite"/>
    </source>
</evidence>
<reference evidence="3 4" key="1">
    <citation type="submission" date="2022-06" db="EMBL/GenBank/DDBJ databases">
        <title>Sequencing the genomes of 1000 actinobacteria strains.</title>
        <authorList>
            <person name="Klenk H.-P."/>
        </authorList>
    </citation>
    <scope>NUCLEOTIDE SEQUENCE [LARGE SCALE GENOMIC DNA]</scope>
    <source>
        <strain evidence="3 4">DSM 44170</strain>
    </source>
</reference>
<keyword evidence="2" id="KW-0472">Membrane</keyword>
<proteinExistence type="predicted"/>
<evidence type="ECO:0000313" key="4">
    <source>
        <dbReference type="Proteomes" id="UP001320766"/>
    </source>
</evidence>
<keyword evidence="4" id="KW-1185">Reference proteome</keyword>
<protein>
    <submittedName>
        <fullName evidence="3">Uncharacterized protein</fullName>
    </submittedName>
</protein>
<name>A0ABT1K7J3_9ACTN</name>
<feature type="region of interest" description="Disordered" evidence="1">
    <location>
        <begin position="1"/>
        <end position="26"/>
    </location>
</feature>
<feature type="compositionally biased region" description="Low complexity" evidence="1">
    <location>
        <begin position="14"/>
        <end position="26"/>
    </location>
</feature>
<organism evidence="3 4">
    <name type="scientific">Nonomuraea roseoviolacea subsp. carminata</name>
    <dbReference type="NCBI Taxonomy" id="160689"/>
    <lineage>
        <taxon>Bacteria</taxon>
        <taxon>Bacillati</taxon>
        <taxon>Actinomycetota</taxon>
        <taxon>Actinomycetes</taxon>
        <taxon>Streptosporangiales</taxon>
        <taxon>Streptosporangiaceae</taxon>
        <taxon>Nonomuraea</taxon>
    </lineage>
</organism>
<dbReference type="RefSeq" id="WP_253774935.1">
    <property type="nucleotide sequence ID" value="NZ_BAAAVE010000021.1"/>
</dbReference>
<feature type="region of interest" description="Disordered" evidence="1">
    <location>
        <begin position="53"/>
        <end position="72"/>
    </location>
</feature>
<feature type="region of interest" description="Disordered" evidence="1">
    <location>
        <begin position="224"/>
        <end position="378"/>
    </location>
</feature>
<evidence type="ECO:0000313" key="3">
    <source>
        <dbReference type="EMBL" id="MCP2349953.1"/>
    </source>
</evidence>
<feature type="compositionally biased region" description="Basic residues" evidence="1">
    <location>
        <begin position="172"/>
        <end position="183"/>
    </location>
</feature>
<keyword evidence="2" id="KW-1133">Transmembrane helix</keyword>
<feature type="compositionally biased region" description="Basic and acidic residues" evidence="1">
    <location>
        <begin position="159"/>
        <end position="171"/>
    </location>
</feature>
<sequence>MTMGWGRHGRHPYGDGPWDGLPPGLLPEDLPYGDDEAVASAWERLVGGWRCGTGDGWPDGDGSPGWEPDAATAPFRWEDSYDESARHDEAGQHDVPGRHDEAEGYDGIGRHDEAPGRDEVGRREQAGRHERRATGRIARRIGRRVARRVARRIGRRAGRRGDQRPGRADRQGRRHARVSGARGRRGVARRAWLVWVSAGSVLLAGGVALLGGGPLDAVFSANGETGRGDGGRGTAPGVSRTAARALSPETGDGPHGGTPGDGVLADGARQDVTGQRAAGQPEAGGRADVTGGEPAARSTVRQAPPPAAPWAHGASPRATSTSRPATRPTAPSAARTPATPSAARTPATRPSPGTGTDGAVPTTATPPPGGTATTGRTATEYFRTRWGSRDDAARHLTDIRTIGGYLRIYTDLPESAANSAAALTLCYRGLEYLRRTGAAHPVVFVQARFGENGNPVLANILGPADPTCRVTHPDPG</sequence>
<dbReference type="EMBL" id="JAMZEC010000001">
    <property type="protein sequence ID" value="MCP2349953.1"/>
    <property type="molecule type" value="Genomic_DNA"/>
</dbReference>
<feature type="transmembrane region" description="Helical" evidence="2">
    <location>
        <begin position="192"/>
        <end position="212"/>
    </location>
</feature>
<feature type="compositionally biased region" description="Basic residues" evidence="1">
    <location>
        <begin position="137"/>
        <end position="158"/>
    </location>
</feature>